<evidence type="ECO:0000256" key="2">
    <source>
        <dbReference type="ARBA" id="ARBA00022801"/>
    </source>
</evidence>
<keyword evidence="7" id="KW-1185">Reference proteome</keyword>
<dbReference type="InterPro" id="IPR036881">
    <property type="entry name" value="Glyco_hydro_3_C_sf"/>
</dbReference>
<dbReference type="InterPro" id="IPR001764">
    <property type="entry name" value="Glyco_hydro_3_N"/>
</dbReference>
<dbReference type="PANTHER" id="PTHR42715:SF10">
    <property type="entry name" value="BETA-GLUCOSIDASE"/>
    <property type="match status" value="1"/>
</dbReference>
<keyword evidence="3" id="KW-0119">Carbohydrate metabolism</keyword>
<dbReference type="EC" id="3.2.1.21" evidence="6"/>
<dbReference type="Pfam" id="PF14310">
    <property type="entry name" value="Fn3-like"/>
    <property type="match status" value="1"/>
</dbReference>
<dbReference type="Pfam" id="PF00933">
    <property type="entry name" value="Glyco_hydro_3"/>
    <property type="match status" value="1"/>
</dbReference>
<dbReference type="PROSITE" id="PS00775">
    <property type="entry name" value="GLYCOSYL_HYDROL_F3"/>
    <property type="match status" value="1"/>
</dbReference>
<dbReference type="InterPro" id="IPR002772">
    <property type="entry name" value="Glyco_hydro_3_C"/>
</dbReference>
<organism evidence="6 7">
    <name type="scientific">Flavobacterium piscis</name>
    <dbReference type="NCBI Taxonomy" id="1114874"/>
    <lineage>
        <taxon>Bacteria</taxon>
        <taxon>Pseudomonadati</taxon>
        <taxon>Bacteroidota</taxon>
        <taxon>Flavobacteriia</taxon>
        <taxon>Flavobacteriales</taxon>
        <taxon>Flavobacteriaceae</taxon>
        <taxon>Flavobacterium</taxon>
    </lineage>
</organism>
<accession>A0ABU1YB64</accession>
<dbReference type="InterPro" id="IPR050288">
    <property type="entry name" value="Cellulose_deg_GH3"/>
</dbReference>
<dbReference type="PRINTS" id="PR00133">
    <property type="entry name" value="GLHYDRLASE3"/>
</dbReference>
<evidence type="ECO:0000256" key="4">
    <source>
        <dbReference type="RuleBase" id="RU361161"/>
    </source>
</evidence>
<dbReference type="PANTHER" id="PTHR42715">
    <property type="entry name" value="BETA-GLUCOSIDASE"/>
    <property type="match status" value="1"/>
</dbReference>
<proteinExistence type="inferred from homology"/>
<name>A0ABU1YB64_9FLAO</name>
<dbReference type="Gene3D" id="3.40.50.1700">
    <property type="entry name" value="Glycoside hydrolase family 3 C-terminal domain"/>
    <property type="match status" value="2"/>
</dbReference>
<reference evidence="6 7" key="1">
    <citation type="submission" date="2023-07" db="EMBL/GenBank/DDBJ databases">
        <title>Sorghum-associated microbial communities from plants grown in Nebraska, USA.</title>
        <authorList>
            <person name="Schachtman D."/>
        </authorList>
    </citation>
    <scope>NUCLEOTIDE SEQUENCE [LARGE SCALE GENOMIC DNA]</scope>
    <source>
        <strain evidence="6 7">4129</strain>
    </source>
</reference>
<dbReference type="SUPFAM" id="SSF51445">
    <property type="entry name" value="(Trans)glycosidases"/>
    <property type="match status" value="1"/>
</dbReference>
<keyword evidence="2 4" id="KW-0378">Hydrolase</keyword>
<dbReference type="Gene3D" id="2.60.40.10">
    <property type="entry name" value="Immunoglobulins"/>
    <property type="match status" value="1"/>
</dbReference>
<dbReference type="GO" id="GO:0008422">
    <property type="term" value="F:beta-glucosidase activity"/>
    <property type="evidence" value="ECO:0007669"/>
    <property type="project" value="UniProtKB-EC"/>
</dbReference>
<evidence type="ECO:0000313" key="6">
    <source>
        <dbReference type="EMBL" id="MDR7210691.1"/>
    </source>
</evidence>
<dbReference type="Proteomes" id="UP001269081">
    <property type="component" value="Unassembled WGS sequence"/>
</dbReference>
<dbReference type="SMART" id="SM01217">
    <property type="entry name" value="Fn3_like"/>
    <property type="match status" value="1"/>
</dbReference>
<dbReference type="InterPro" id="IPR013783">
    <property type="entry name" value="Ig-like_fold"/>
</dbReference>
<dbReference type="InterPro" id="IPR026891">
    <property type="entry name" value="Fn3-like"/>
</dbReference>
<feature type="domain" description="Fibronectin type III-like" evidence="5">
    <location>
        <begin position="655"/>
        <end position="725"/>
    </location>
</feature>
<evidence type="ECO:0000256" key="3">
    <source>
        <dbReference type="ARBA" id="ARBA00023277"/>
    </source>
</evidence>
<keyword evidence="4 6" id="KW-0326">Glycosidase</keyword>
<protein>
    <submittedName>
        <fullName evidence="6">Beta-glucosidase</fullName>
        <ecNumber evidence="6">3.2.1.21</ecNumber>
    </submittedName>
</protein>
<dbReference type="InterPro" id="IPR019800">
    <property type="entry name" value="Glyco_hydro_3_AS"/>
</dbReference>
<evidence type="ECO:0000256" key="1">
    <source>
        <dbReference type="ARBA" id="ARBA00005336"/>
    </source>
</evidence>
<dbReference type="Gene3D" id="3.20.20.300">
    <property type="entry name" value="Glycoside hydrolase, family 3, N-terminal domain"/>
    <property type="match status" value="2"/>
</dbReference>
<comment type="caution">
    <text evidence="6">The sequence shown here is derived from an EMBL/GenBank/DDBJ whole genome shotgun (WGS) entry which is preliminary data.</text>
</comment>
<evidence type="ECO:0000259" key="5">
    <source>
        <dbReference type="SMART" id="SM01217"/>
    </source>
</evidence>
<gene>
    <name evidence="6" type="ORF">J2W48_002641</name>
</gene>
<comment type="similarity">
    <text evidence="1 4">Belongs to the glycosyl hydrolase 3 family.</text>
</comment>
<dbReference type="Pfam" id="PF01915">
    <property type="entry name" value="Glyco_hydro_3_C"/>
    <property type="match status" value="1"/>
</dbReference>
<evidence type="ECO:0000313" key="7">
    <source>
        <dbReference type="Proteomes" id="UP001269081"/>
    </source>
</evidence>
<dbReference type="SUPFAM" id="SSF52279">
    <property type="entry name" value="Beta-D-glucan exohydrolase, C-terminal domain"/>
    <property type="match status" value="1"/>
</dbReference>
<dbReference type="InterPro" id="IPR017853">
    <property type="entry name" value="GH"/>
</dbReference>
<dbReference type="InterPro" id="IPR036962">
    <property type="entry name" value="Glyco_hydro_3_N_sf"/>
</dbReference>
<sequence>MRIVMIKRKISILVVLFTLLSVNGWAQEPVYLDTSKPIEVRIKDALSRMTLEEKVALCHAQSKFSSRGVPRLGIPDVWSSDGSHGVSDEKLWDEWSSAQWTNDSCTAFPALTCLAATFNSDISLLYGKSIGEEARYRNKTMLLGPGVNIYRTPLNGRNFEYMGEDPFLASRMVVPYIQGVQSNGVAACVKHFALNNQEISRGEINVNVSDRALHEIYLPAFKAAVQEGKVWSIMGAYNKIWGMHSCHNDILLNKILKTDWKFDGVVVSDWGGVHNTDEAVNGGLDIEMGTYTNGLTTQGHFPFSSYYLADPFLQGIKSGEYEMSKLDDKASRILRMIFRTTMSANRPFGRFVSPEHSLAARQIAQEGIVLLKNDKQFLPIPQGKYTKIAVIGENATRSLIVGGGSTSLKAAYEITPLQGLKNKYGKDHIVYSMGYASGRPLYGSEEPSKLNIDSLQTAAIEVARHADVVLFVGGLNKNYFQDCESGDRKSLSLPFGQDKLIEAIQKVNKNTAVILLSGNAVLMPWLDKTPAVVQGWYLGSEAGNALADIISGEVNPSGKLPVSFPKKLEDVGAHTFDKSCYPGDGVNVYYKEDILVGYRWFDTKKIPVLFPFGYGLSYTTFQYGKPTVSSKSITTADSLVVTIPIKNTGKVAGKEVVQLYVNDEKSSLLRPLKELKGFEKISLEPGEEKTVSFTLTKEDFSYYDDKKNTWIAEPGKFKIMIGASATDIKGTVDFILK</sequence>
<dbReference type="EMBL" id="JAVDWQ010000008">
    <property type="protein sequence ID" value="MDR7210691.1"/>
    <property type="molecule type" value="Genomic_DNA"/>
</dbReference>